<comment type="caution">
    <text evidence="2">The sequence shown here is derived from an EMBL/GenBank/DDBJ whole genome shotgun (WGS) entry which is preliminary data.</text>
</comment>
<dbReference type="EMBL" id="JARRAG010000002">
    <property type="protein sequence ID" value="MDG3004267.1"/>
    <property type="molecule type" value="Genomic_DNA"/>
</dbReference>
<reference evidence="2 3" key="1">
    <citation type="submission" date="2023-03" db="EMBL/GenBank/DDBJ databases">
        <title>Paludisphaera mucosa sp. nov. a novel planctomycete from northern fen.</title>
        <authorList>
            <person name="Ivanova A."/>
        </authorList>
    </citation>
    <scope>NUCLEOTIDE SEQUENCE [LARGE SCALE GENOMIC DNA]</scope>
    <source>
        <strain evidence="2 3">Pla2</strain>
    </source>
</reference>
<sequence>MNIGLFVPCYVDALFPEVAIATLELLEGLGIDVGYPADQTCCGQPMANSGCQPESAATEAHFAACFRDFETVVGPSGSCVHHVRFHLDATEQTSEVVRVRRAVRELVEFLHDDLKVGAFPRARFPHKVGLHDSCTAIRGLGHCRSSEHPTRPAFSKTRDLLAKVEGLALVEIDRPDECCGFGGSFCVTDEAVSSKMGEDRVRDFHRHGAEYIASADMSCLLHMKGIIDRLGLPLKVIHVAQILNGGPA</sequence>
<gene>
    <name evidence="2" type="ORF">PZE19_10810</name>
</gene>
<dbReference type="RefSeq" id="WP_277860627.1">
    <property type="nucleotide sequence ID" value="NZ_JARRAG010000002.1"/>
</dbReference>
<dbReference type="Proteomes" id="UP001216907">
    <property type="component" value="Unassembled WGS sequence"/>
</dbReference>
<evidence type="ECO:0000313" key="2">
    <source>
        <dbReference type="EMBL" id="MDG3004267.1"/>
    </source>
</evidence>
<evidence type="ECO:0000313" key="3">
    <source>
        <dbReference type="Proteomes" id="UP001216907"/>
    </source>
</evidence>
<dbReference type="Pfam" id="PF02754">
    <property type="entry name" value="CCG"/>
    <property type="match status" value="2"/>
</dbReference>
<accession>A0ABT6F9J7</accession>
<feature type="domain" description="Cysteine-rich" evidence="1">
    <location>
        <begin position="128"/>
        <end position="224"/>
    </location>
</feature>
<name>A0ABT6F9J7_9BACT</name>
<dbReference type="PANTHER" id="PTHR30296:SF0">
    <property type="entry name" value="LACTATE UTILIZATION PROTEIN A"/>
    <property type="match status" value="1"/>
</dbReference>
<proteinExistence type="predicted"/>
<feature type="domain" description="Cysteine-rich" evidence="1">
    <location>
        <begin position="4"/>
        <end position="83"/>
    </location>
</feature>
<keyword evidence="3" id="KW-1185">Reference proteome</keyword>
<evidence type="ECO:0000259" key="1">
    <source>
        <dbReference type="Pfam" id="PF02754"/>
    </source>
</evidence>
<organism evidence="2 3">
    <name type="scientific">Paludisphaera mucosa</name>
    <dbReference type="NCBI Taxonomy" id="3030827"/>
    <lineage>
        <taxon>Bacteria</taxon>
        <taxon>Pseudomonadati</taxon>
        <taxon>Planctomycetota</taxon>
        <taxon>Planctomycetia</taxon>
        <taxon>Isosphaerales</taxon>
        <taxon>Isosphaeraceae</taxon>
        <taxon>Paludisphaera</taxon>
    </lineage>
</organism>
<dbReference type="PANTHER" id="PTHR30296">
    <property type="entry name" value="UNCHARACTERIZED PROTEIN YKGE"/>
    <property type="match status" value="1"/>
</dbReference>
<protein>
    <submittedName>
        <fullName evidence="2">(Fe-S)-binding protein</fullName>
    </submittedName>
</protein>
<dbReference type="InterPro" id="IPR004017">
    <property type="entry name" value="Cys_rich_dom"/>
</dbReference>